<name>A0A5P9NJZ1_9GAMM</name>
<proteinExistence type="predicted"/>
<dbReference type="Proteomes" id="UP000326287">
    <property type="component" value="Chromosome"/>
</dbReference>
<accession>A0A5P9NJZ1</accession>
<dbReference type="EMBL" id="CP036422">
    <property type="protein sequence ID" value="QFU76183.1"/>
    <property type="molecule type" value="Genomic_DNA"/>
</dbReference>
<reference evidence="1 2" key="1">
    <citation type="submission" date="2019-02" db="EMBL/GenBank/DDBJ databases">
        <authorList>
            <person name="Li S.-H."/>
        </authorList>
    </citation>
    <scope>NUCLEOTIDE SEQUENCE [LARGE SCALE GENOMIC DNA]</scope>
    <source>
        <strain evidence="1 2">IMCC14385</strain>
    </source>
</reference>
<evidence type="ECO:0000313" key="1">
    <source>
        <dbReference type="EMBL" id="QFU76183.1"/>
    </source>
</evidence>
<organism evidence="1 2">
    <name type="scientific">Halioglobus maricola</name>
    <dbReference type="NCBI Taxonomy" id="2601894"/>
    <lineage>
        <taxon>Bacteria</taxon>
        <taxon>Pseudomonadati</taxon>
        <taxon>Pseudomonadota</taxon>
        <taxon>Gammaproteobacteria</taxon>
        <taxon>Cellvibrionales</taxon>
        <taxon>Halieaceae</taxon>
        <taxon>Halioglobus</taxon>
    </lineage>
</organism>
<dbReference type="SUPFAM" id="SSF50129">
    <property type="entry name" value="GroES-like"/>
    <property type="match status" value="1"/>
</dbReference>
<dbReference type="OrthoDB" id="8953110at2"/>
<dbReference type="InterPro" id="IPR011032">
    <property type="entry name" value="GroES-like_sf"/>
</dbReference>
<evidence type="ECO:0000313" key="2">
    <source>
        <dbReference type="Proteomes" id="UP000326287"/>
    </source>
</evidence>
<sequence>MSELQSFLINREEFADTRWEDTEVPSPGEGQVLLAIDSFALTANNITYAAFGDALQYWAFFPAPASRGILPVWGFAEVVESNCKGIETGERFYGFYPLASHLLVEPAQVSATSFTDHAEHRRPLPLIYNQYLRSSADALYEEGKEALQMLLRPLFTTSFLLDDFFADQAMFGAKNLHLTSASSKTAIGMAFCLQNNRANRDLDYEIIGLTSARNQAFVESLGCYDRVVSYDQVDAIDNTQPSAIVDFAGDGTLLRQLHSQLAPELRYSCMVGASHWDQRAGAGPGLDGPEPIMFFAPHQAEKRVGEWGGEEFQRRLSGQWRAFCAFANGWMEVDERHGREAIERTYAEVLGGDFSPRSGYVLSKLSCQ</sequence>
<dbReference type="RefSeq" id="WP_152662288.1">
    <property type="nucleotide sequence ID" value="NZ_CP036422.1"/>
</dbReference>
<protein>
    <submittedName>
        <fullName evidence="1">DUF2855 family protein</fullName>
    </submittedName>
</protein>
<keyword evidence="2" id="KW-1185">Reference proteome</keyword>
<dbReference type="Pfam" id="PF11017">
    <property type="entry name" value="DUF2855"/>
    <property type="match status" value="1"/>
</dbReference>
<dbReference type="KEGG" id="halc:EY643_11210"/>
<dbReference type="AlphaFoldDB" id="A0A5P9NJZ1"/>
<gene>
    <name evidence="1" type="ORF">EY643_11210</name>
</gene>
<dbReference type="InterPro" id="IPR021276">
    <property type="entry name" value="DUF2855"/>
</dbReference>